<dbReference type="CDD" id="cd00586">
    <property type="entry name" value="4HBT"/>
    <property type="match status" value="1"/>
</dbReference>
<sequence length="103" mass="11378">MTKNYYHTLASEGWDIHVVHVDLNYRDSAAFDDQLINGMRISAIQTSSMEFEYACRTQDSGDIVAEGSVTHVAVDAASGEPTRVPDDFRDAVVNYQDAPPDPV</sequence>
<dbReference type="EC" id="3.1.2.-" evidence="1"/>
<evidence type="ECO:0000313" key="1">
    <source>
        <dbReference type="EMBL" id="MFC5973400.1"/>
    </source>
</evidence>
<organism evidence="1 2">
    <name type="scientific">Halomarina salina</name>
    <dbReference type="NCBI Taxonomy" id="1872699"/>
    <lineage>
        <taxon>Archaea</taxon>
        <taxon>Methanobacteriati</taxon>
        <taxon>Methanobacteriota</taxon>
        <taxon>Stenosarchaea group</taxon>
        <taxon>Halobacteria</taxon>
        <taxon>Halobacteriales</taxon>
        <taxon>Natronomonadaceae</taxon>
        <taxon>Halomarina</taxon>
    </lineage>
</organism>
<comment type="caution">
    <text evidence="1">The sequence shown here is derived from an EMBL/GenBank/DDBJ whole genome shotgun (WGS) entry which is preliminary data.</text>
</comment>
<dbReference type="AlphaFoldDB" id="A0ABD5RS27"/>
<dbReference type="RefSeq" id="WP_368409055.1">
    <property type="nucleotide sequence ID" value="NZ_JALLGW010000001.1"/>
</dbReference>
<dbReference type="Proteomes" id="UP001596099">
    <property type="component" value="Unassembled WGS sequence"/>
</dbReference>
<protein>
    <submittedName>
        <fullName evidence="1">Acyl-CoA thioesterase</fullName>
        <ecNumber evidence="1">3.1.2.-</ecNumber>
    </submittedName>
</protein>
<dbReference type="Gene3D" id="3.10.129.10">
    <property type="entry name" value="Hotdog Thioesterase"/>
    <property type="match status" value="1"/>
</dbReference>
<evidence type="ECO:0000313" key="2">
    <source>
        <dbReference type="Proteomes" id="UP001596099"/>
    </source>
</evidence>
<dbReference type="SUPFAM" id="SSF54637">
    <property type="entry name" value="Thioesterase/thiol ester dehydrase-isomerase"/>
    <property type="match status" value="1"/>
</dbReference>
<reference evidence="1 2" key="1">
    <citation type="journal article" date="2019" name="Int. J. Syst. Evol. Microbiol.">
        <title>The Global Catalogue of Microorganisms (GCM) 10K type strain sequencing project: providing services to taxonomists for standard genome sequencing and annotation.</title>
        <authorList>
            <consortium name="The Broad Institute Genomics Platform"/>
            <consortium name="The Broad Institute Genome Sequencing Center for Infectious Disease"/>
            <person name="Wu L."/>
            <person name="Ma J."/>
        </authorList>
    </citation>
    <scope>NUCLEOTIDE SEQUENCE [LARGE SCALE GENOMIC DNA]</scope>
    <source>
        <strain evidence="1 2">CGMCC 1.12543</strain>
    </source>
</reference>
<keyword evidence="1" id="KW-0378">Hydrolase</keyword>
<proteinExistence type="predicted"/>
<dbReference type="Pfam" id="PF13279">
    <property type="entry name" value="4HBT_2"/>
    <property type="match status" value="1"/>
</dbReference>
<gene>
    <name evidence="1" type="ORF">ACFPYI_18885</name>
</gene>
<dbReference type="EMBL" id="JBHSQH010000001">
    <property type="protein sequence ID" value="MFC5973400.1"/>
    <property type="molecule type" value="Genomic_DNA"/>
</dbReference>
<dbReference type="GO" id="GO:0016787">
    <property type="term" value="F:hydrolase activity"/>
    <property type="evidence" value="ECO:0007669"/>
    <property type="project" value="UniProtKB-KW"/>
</dbReference>
<name>A0ABD5RS27_9EURY</name>
<keyword evidence="2" id="KW-1185">Reference proteome</keyword>
<dbReference type="InterPro" id="IPR029069">
    <property type="entry name" value="HotDog_dom_sf"/>
</dbReference>
<accession>A0ABD5RS27</accession>